<feature type="domain" description="Glycosyltransferase N-terminal" evidence="6">
    <location>
        <begin position="18"/>
        <end position="250"/>
    </location>
</feature>
<sequence length="473" mass="53423">MACQNSSFHHQNCHAQPQVVVVMVPLPAQGHLNQLLHLSRLISAYNIPVHYVGATAHSRQAKLRVHGWDPLSVENFHFHEFQIPDFQSLPANSNTSNKFPSHLQPAFDAMSYLRWPVASLLNSLSPTAHRVIVIHDSLMSSVVQDIASIPNGESYVFHSVSAFAMFWYFWEVTGKPFLVDEEELEYLPSLEDCFTPEFIEFIEAEQKYLGFSSGSLYNASKVIEGKYINLIKKIPEEENKKHWSIGPFNPVELSGEKTKLNQRHKCLEWLDKQEPKSVIFVSFGTTTSLTDDQITELATGLEESGMKFIWVLRDADKGNIFTGENRKSELPQGFEERIRERGIVEREWAPQLEILAHSATGGFMSHCGWNSCMESISMGVPIAAWPMHSDQPRNAVLITNVLRIGLVVKDWRRRIETVKSLTISTALTRLMASEEGEEMRQRAADLGTAVQKSVAEGGVTRMEMDSFIAHIVL</sequence>
<evidence type="ECO:0000313" key="8">
    <source>
        <dbReference type="Proteomes" id="UP001604277"/>
    </source>
</evidence>
<dbReference type="PROSITE" id="PS00375">
    <property type="entry name" value="UDPGT"/>
    <property type="match status" value="1"/>
</dbReference>
<dbReference type="AlphaFoldDB" id="A0ABD1SMB4"/>
<organism evidence="7 8">
    <name type="scientific">Forsythia ovata</name>
    <dbReference type="NCBI Taxonomy" id="205694"/>
    <lineage>
        <taxon>Eukaryota</taxon>
        <taxon>Viridiplantae</taxon>
        <taxon>Streptophyta</taxon>
        <taxon>Embryophyta</taxon>
        <taxon>Tracheophyta</taxon>
        <taxon>Spermatophyta</taxon>
        <taxon>Magnoliopsida</taxon>
        <taxon>eudicotyledons</taxon>
        <taxon>Gunneridae</taxon>
        <taxon>Pentapetalae</taxon>
        <taxon>asterids</taxon>
        <taxon>lamiids</taxon>
        <taxon>Lamiales</taxon>
        <taxon>Oleaceae</taxon>
        <taxon>Forsythieae</taxon>
        <taxon>Forsythia</taxon>
    </lineage>
</organism>
<comment type="similarity">
    <text evidence="1 4">Belongs to the UDP-glycosyltransferase family.</text>
</comment>
<evidence type="ECO:0000256" key="2">
    <source>
        <dbReference type="ARBA" id="ARBA00022676"/>
    </source>
</evidence>
<protein>
    <recommendedName>
        <fullName evidence="5">Glycosyltransferase</fullName>
        <ecNumber evidence="5">2.4.1.-</ecNumber>
    </recommendedName>
</protein>
<accession>A0ABD1SMB4</accession>
<dbReference type="PANTHER" id="PTHR48044">
    <property type="entry name" value="GLYCOSYLTRANSFERASE"/>
    <property type="match status" value="1"/>
</dbReference>
<evidence type="ECO:0000256" key="3">
    <source>
        <dbReference type="ARBA" id="ARBA00022679"/>
    </source>
</evidence>
<dbReference type="InterPro" id="IPR058980">
    <property type="entry name" value="Glyco_transf_N"/>
</dbReference>
<keyword evidence="2 4" id="KW-0328">Glycosyltransferase</keyword>
<keyword evidence="3 4" id="KW-0808">Transferase</keyword>
<proteinExistence type="inferred from homology"/>
<dbReference type="CDD" id="cd03784">
    <property type="entry name" value="GT1_Gtf-like"/>
    <property type="match status" value="1"/>
</dbReference>
<evidence type="ECO:0000256" key="1">
    <source>
        <dbReference type="ARBA" id="ARBA00009995"/>
    </source>
</evidence>
<dbReference type="EMBL" id="JBFOLJ010000010">
    <property type="protein sequence ID" value="KAL2501765.1"/>
    <property type="molecule type" value="Genomic_DNA"/>
</dbReference>
<dbReference type="GO" id="GO:0009690">
    <property type="term" value="P:cytokinin metabolic process"/>
    <property type="evidence" value="ECO:0007669"/>
    <property type="project" value="UniProtKB-ARBA"/>
</dbReference>
<gene>
    <name evidence="7" type="ORF">Fot_35613</name>
</gene>
<comment type="caution">
    <text evidence="7">The sequence shown here is derived from an EMBL/GenBank/DDBJ whole genome shotgun (WGS) entry which is preliminary data.</text>
</comment>
<dbReference type="FunFam" id="3.40.50.2000:FF:000060">
    <property type="entry name" value="Glycosyltransferase"/>
    <property type="match status" value="1"/>
</dbReference>
<dbReference type="Pfam" id="PF26168">
    <property type="entry name" value="Glyco_transf_N"/>
    <property type="match status" value="1"/>
</dbReference>
<dbReference type="Gene3D" id="3.40.50.2000">
    <property type="entry name" value="Glycogen Phosphorylase B"/>
    <property type="match status" value="2"/>
</dbReference>
<evidence type="ECO:0000256" key="4">
    <source>
        <dbReference type="RuleBase" id="RU003718"/>
    </source>
</evidence>
<evidence type="ECO:0000256" key="5">
    <source>
        <dbReference type="RuleBase" id="RU362057"/>
    </source>
</evidence>
<reference evidence="8" key="1">
    <citation type="submission" date="2024-07" db="EMBL/GenBank/DDBJ databases">
        <title>Two chromosome-level genome assemblies of Korean endemic species Abeliophyllum distichum and Forsythia ovata (Oleaceae).</title>
        <authorList>
            <person name="Jang H."/>
        </authorList>
    </citation>
    <scope>NUCLEOTIDE SEQUENCE [LARGE SCALE GENOMIC DNA]</scope>
</reference>
<dbReference type="SUPFAM" id="SSF53756">
    <property type="entry name" value="UDP-Glycosyltransferase/glycogen phosphorylase"/>
    <property type="match status" value="1"/>
</dbReference>
<dbReference type="EC" id="2.4.1.-" evidence="5"/>
<dbReference type="GO" id="GO:0050404">
    <property type="term" value="F:zeatin O-beta-D-xylosyltransferase activity"/>
    <property type="evidence" value="ECO:0007669"/>
    <property type="project" value="UniProtKB-ARBA"/>
</dbReference>
<keyword evidence="8" id="KW-1185">Reference proteome</keyword>
<dbReference type="FunFam" id="3.40.50.2000:FF:000238">
    <property type="entry name" value="Glycosyltransferase"/>
    <property type="match status" value="1"/>
</dbReference>
<dbReference type="InterPro" id="IPR035595">
    <property type="entry name" value="UDP_glycos_trans_CS"/>
</dbReference>
<evidence type="ECO:0000313" key="7">
    <source>
        <dbReference type="EMBL" id="KAL2501765.1"/>
    </source>
</evidence>
<dbReference type="GO" id="GO:0016138">
    <property type="term" value="P:glycoside biosynthetic process"/>
    <property type="evidence" value="ECO:0007669"/>
    <property type="project" value="UniProtKB-ARBA"/>
</dbReference>
<name>A0ABD1SMB4_9LAMI</name>
<dbReference type="PANTHER" id="PTHR48044:SF22">
    <property type="entry name" value="GLYCOSYLTRANSFERASE"/>
    <property type="match status" value="1"/>
</dbReference>
<dbReference type="Pfam" id="PF00201">
    <property type="entry name" value="UDPGT"/>
    <property type="match status" value="1"/>
</dbReference>
<dbReference type="Proteomes" id="UP001604277">
    <property type="component" value="Unassembled WGS sequence"/>
</dbReference>
<evidence type="ECO:0000259" key="6">
    <source>
        <dbReference type="Pfam" id="PF26168"/>
    </source>
</evidence>
<dbReference type="InterPro" id="IPR002213">
    <property type="entry name" value="UDP_glucos_trans"/>
</dbReference>